<gene>
    <name evidence="1" type="ORF">KIN20_009834</name>
</gene>
<comment type="caution">
    <text evidence="1">The sequence shown here is derived from an EMBL/GenBank/DDBJ whole genome shotgun (WGS) entry which is preliminary data.</text>
</comment>
<organism evidence="1 2">
    <name type="scientific">Parelaphostrongylus tenuis</name>
    <name type="common">Meningeal worm</name>
    <dbReference type="NCBI Taxonomy" id="148309"/>
    <lineage>
        <taxon>Eukaryota</taxon>
        <taxon>Metazoa</taxon>
        <taxon>Ecdysozoa</taxon>
        <taxon>Nematoda</taxon>
        <taxon>Chromadorea</taxon>
        <taxon>Rhabditida</taxon>
        <taxon>Rhabditina</taxon>
        <taxon>Rhabditomorpha</taxon>
        <taxon>Strongyloidea</taxon>
        <taxon>Metastrongylidae</taxon>
        <taxon>Parelaphostrongylus</taxon>
    </lineage>
</organism>
<name>A0AAD5M8Q1_PARTN</name>
<dbReference type="EMBL" id="JAHQIW010001650">
    <property type="protein sequence ID" value="KAJ1353240.1"/>
    <property type="molecule type" value="Genomic_DNA"/>
</dbReference>
<proteinExistence type="predicted"/>
<accession>A0AAD5M8Q1</accession>
<evidence type="ECO:0000313" key="2">
    <source>
        <dbReference type="Proteomes" id="UP001196413"/>
    </source>
</evidence>
<keyword evidence="2" id="KW-1185">Reference proteome</keyword>
<protein>
    <submittedName>
        <fullName evidence="1">Uncharacterized protein</fullName>
    </submittedName>
</protein>
<reference evidence="1" key="1">
    <citation type="submission" date="2021-06" db="EMBL/GenBank/DDBJ databases">
        <title>Parelaphostrongylus tenuis whole genome reference sequence.</title>
        <authorList>
            <person name="Garwood T.J."/>
            <person name="Larsen P.A."/>
            <person name="Fountain-Jones N.M."/>
            <person name="Garbe J.R."/>
            <person name="Macchietto M.G."/>
            <person name="Kania S.A."/>
            <person name="Gerhold R.W."/>
            <person name="Richards J.E."/>
            <person name="Wolf T.M."/>
        </authorList>
    </citation>
    <scope>NUCLEOTIDE SEQUENCE</scope>
    <source>
        <strain evidence="1">MNPRO001-30</strain>
        <tissue evidence="1">Meninges</tissue>
    </source>
</reference>
<evidence type="ECO:0000313" key="1">
    <source>
        <dbReference type="EMBL" id="KAJ1353240.1"/>
    </source>
</evidence>
<sequence length="93" mass="10555">MDKKEVTLIAIVHGSSIDPVKGNFQPNVSYNKRKGYAQLTRPDGCTRLTHQEDKQMEHSPILPFGRRSMYARRLSGLQRAPDSKPRFGDNRSA</sequence>
<dbReference type="Proteomes" id="UP001196413">
    <property type="component" value="Unassembled WGS sequence"/>
</dbReference>
<dbReference type="AlphaFoldDB" id="A0AAD5M8Q1"/>